<proteinExistence type="predicted"/>
<comment type="caution">
    <text evidence="1">The sequence shown here is derived from an EMBL/GenBank/DDBJ whole genome shotgun (WGS) entry which is preliminary data.</text>
</comment>
<accession>X0TIF0</accession>
<evidence type="ECO:0000313" key="1">
    <source>
        <dbReference type="EMBL" id="GAF93333.1"/>
    </source>
</evidence>
<dbReference type="AlphaFoldDB" id="X0TIF0"/>
<feature type="non-terminal residue" evidence="1">
    <location>
        <position position="36"/>
    </location>
</feature>
<name>X0TIF0_9ZZZZ</name>
<dbReference type="EMBL" id="BARS01011750">
    <property type="protein sequence ID" value="GAF93333.1"/>
    <property type="molecule type" value="Genomic_DNA"/>
</dbReference>
<organism evidence="1">
    <name type="scientific">marine sediment metagenome</name>
    <dbReference type="NCBI Taxonomy" id="412755"/>
    <lineage>
        <taxon>unclassified sequences</taxon>
        <taxon>metagenomes</taxon>
        <taxon>ecological metagenomes</taxon>
    </lineage>
</organism>
<protein>
    <submittedName>
        <fullName evidence="1">Uncharacterized protein</fullName>
    </submittedName>
</protein>
<reference evidence="1" key="1">
    <citation type="journal article" date="2014" name="Front. Microbiol.">
        <title>High frequency of phylogenetically diverse reductive dehalogenase-homologous genes in deep subseafloor sedimentary metagenomes.</title>
        <authorList>
            <person name="Kawai M."/>
            <person name="Futagami T."/>
            <person name="Toyoda A."/>
            <person name="Takaki Y."/>
            <person name="Nishi S."/>
            <person name="Hori S."/>
            <person name="Arai W."/>
            <person name="Tsubouchi T."/>
            <person name="Morono Y."/>
            <person name="Uchiyama I."/>
            <person name="Ito T."/>
            <person name="Fujiyama A."/>
            <person name="Inagaki F."/>
            <person name="Takami H."/>
        </authorList>
    </citation>
    <scope>NUCLEOTIDE SEQUENCE</scope>
    <source>
        <strain evidence="1">Expedition CK06-06</strain>
    </source>
</reference>
<gene>
    <name evidence="1" type="ORF">S01H1_21247</name>
</gene>
<sequence>MGAPGQTTMTEKAVRATTMARTIQFVLLRIGYLWLC</sequence>